<protein>
    <submittedName>
        <fullName evidence="1">Uncharacterized protein</fullName>
    </submittedName>
</protein>
<evidence type="ECO:0000313" key="1">
    <source>
        <dbReference type="EMBL" id="KAG5180098.1"/>
    </source>
</evidence>
<gene>
    <name evidence="1" type="ORF">JKP88DRAFT_70196</name>
</gene>
<reference evidence="1" key="1">
    <citation type="submission" date="2021-02" db="EMBL/GenBank/DDBJ databases">
        <title>First Annotated Genome of the Yellow-green Alga Tribonema minus.</title>
        <authorList>
            <person name="Mahan K.M."/>
        </authorList>
    </citation>
    <scope>NUCLEOTIDE SEQUENCE</scope>
    <source>
        <strain evidence="1">UTEX B ZZ1240</strain>
    </source>
</reference>
<organism evidence="1 2">
    <name type="scientific">Tribonema minus</name>
    <dbReference type="NCBI Taxonomy" id="303371"/>
    <lineage>
        <taxon>Eukaryota</taxon>
        <taxon>Sar</taxon>
        <taxon>Stramenopiles</taxon>
        <taxon>Ochrophyta</taxon>
        <taxon>PX clade</taxon>
        <taxon>Xanthophyceae</taxon>
        <taxon>Tribonematales</taxon>
        <taxon>Tribonemataceae</taxon>
        <taxon>Tribonema</taxon>
    </lineage>
</organism>
<accession>A0A836CCJ8</accession>
<evidence type="ECO:0000313" key="2">
    <source>
        <dbReference type="Proteomes" id="UP000664859"/>
    </source>
</evidence>
<dbReference type="AlphaFoldDB" id="A0A836CCJ8"/>
<sequence length="187" mass="19334">MCQKLITSRGQRAASAATATVKTSTATMARAHYNHCQPRKEPAAHAMASGSRKRALCVSVEDALGGFFASIASQAPSSQTPAARKRQRTATTAHAATTAGAGASTAAFRSTALGHSVLEQASDSFALMVLALEAEKASASSERRTHQQQQTRAEAEAKEVAAAATTVYQPYHLAAATGAPMFVPCSA</sequence>
<comment type="caution">
    <text evidence="1">The sequence shown here is derived from an EMBL/GenBank/DDBJ whole genome shotgun (WGS) entry which is preliminary data.</text>
</comment>
<keyword evidence="2" id="KW-1185">Reference proteome</keyword>
<dbReference type="EMBL" id="JAFCMP010000412">
    <property type="protein sequence ID" value="KAG5180098.1"/>
    <property type="molecule type" value="Genomic_DNA"/>
</dbReference>
<dbReference type="Proteomes" id="UP000664859">
    <property type="component" value="Unassembled WGS sequence"/>
</dbReference>
<proteinExistence type="predicted"/>
<name>A0A836CCJ8_9STRA</name>